<evidence type="ECO:0000256" key="7">
    <source>
        <dbReference type="ARBA" id="ARBA00023277"/>
    </source>
</evidence>
<dbReference type="Proteomes" id="UP000327085">
    <property type="component" value="Chromosome 2"/>
</dbReference>
<dbReference type="InterPro" id="IPR017853">
    <property type="entry name" value="GH"/>
</dbReference>
<dbReference type="InterPro" id="IPR050542">
    <property type="entry name" value="Glycosyl_Hydrlase18_Chitinase"/>
</dbReference>
<keyword evidence="9" id="KW-0624">Polysaccharide degradation</keyword>
<dbReference type="OMA" id="QCEFTTS"/>
<dbReference type="SUPFAM" id="SSF51445">
    <property type="entry name" value="(Trans)glycosidases"/>
    <property type="match status" value="1"/>
</dbReference>
<evidence type="ECO:0000256" key="8">
    <source>
        <dbReference type="ARBA" id="ARBA00023295"/>
    </source>
</evidence>
<dbReference type="AlphaFoldDB" id="A0A5E4FDK4"/>
<evidence type="ECO:0000313" key="12">
    <source>
        <dbReference type="EMBL" id="VVA23698.1"/>
    </source>
</evidence>
<keyword evidence="7" id="KW-0119">Carbohydrate metabolism</keyword>
<comment type="similarity">
    <text evidence="2">Belongs to the glycosyl hydrolase 18 family. Chitinase class II subfamily.</text>
</comment>
<dbReference type="InterPro" id="IPR001223">
    <property type="entry name" value="Glyco_hydro18_cat"/>
</dbReference>
<keyword evidence="5" id="KW-0146">Chitin degradation</keyword>
<feature type="domain" description="GH18" evidence="11">
    <location>
        <begin position="42"/>
        <end position="313"/>
    </location>
</feature>
<gene>
    <name evidence="12" type="ORF">ALMOND_2B007594</name>
</gene>
<reference evidence="13" key="1">
    <citation type="journal article" date="2020" name="Plant J.">
        <title>Transposons played a major role in the diversification between the closely related almond and peach genomes: results from the almond genome sequence.</title>
        <authorList>
            <person name="Alioto T."/>
            <person name="Alexiou K.G."/>
            <person name="Bardil A."/>
            <person name="Barteri F."/>
            <person name="Castanera R."/>
            <person name="Cruz F."/>
            <person name="Dhingra A."/>
            <person name="Duval H."/>
            <person name="Fernandez I Marti A."/>
            <person name="Frias L."/>
            <person name="Galan B."/>
            <person name="Garcia J.L."/>
            <person name="Howad W."/>
            <person name="Gomez-Garrido J."/>
            <person name="Gut M."/>
            <person name="Julca I."/>
            <person name="Morata J."/>
            <person name="Puigdomenech P."/>
            <person name="Ribeca P."/>
            <person name="Rubio Cabetas M.J."/>
            <person name="Vlasova A."/>
            <person name="Wirthensohn M."/>
            <person name="Garcia-Mas J."/>
            <person name="Gabaldon T."/>
            <person name="Casacuberta J.M."/>
            <person name="Arus P."/>
        </authorList>
    </citation>
    <scope>NUCLEOTIDE SEQUENCE [LARGE SCALE GENOMIC DNA]</scope>
    <source>
        <strain evidence="13">cv. Texas</strain>
    </source>
</reference>
<dbReference type="InterPro" id="IPR001579">
    <property type="entry name" value="Glyco_hydro_18_chit_AS"/>
</dbReference>
<keyword evidence="8 10" id="KW-0326">Glycosidase</keyword>
<evidence type="ECO:0000256" key="9">
    <source>
        <dbReference type="ARBA" id="ARBA00023326"/>
    </source>
</evidence>
<dbReference type="PANTHER" id="PTHR45708">
    <property type="entry name" value="ENDOCHITINASE"/>
    <property type="match status" value="1"/>
</dbReference>
<dbReference type="CDD" id="cd02877">
    <property type="entry name" value="GH18_hevamine_XipI_class_III"/>
    <property type="match status" value="1"/>
</dbReference>
<sequence>MSLWHQTHNTTTMAALFTKFCSQALIIFLLLLPALFSQSYAGVVVVYWGQNGGEGSLTDTCNTGKYRIVNIGFLSKFGNGQKPEINLAGHCNPASNGCQGVGAGIKNCQSKGIKVLLSIGGSAGNYGLSSDADANSVADYLWNNFLGGQSNSRPLGNAVLDGIDFDIEEGGPFYAALARRLSDYSKRGKKVYLSAAPQCPFPDQYLNGALSTGLFDYVWVQFYNNPQCEFTTSNPNAFKNSWNKWTSSIKAGQFFVGVPASRQAARNGFVNPNDLKNQVLPFVKGSPKYGGVMLYDKFNDDKSGYSSQIRGSV</sequence>
<organism evidence="12 13">
    <name type="scientific">Prunus dulcis</name>
    <name type="common">Almond</name>
    <name type="synonym">Amygdalus dulcis</name>
    <dbReference type="NCBI Taxonomy" id="3755"/>
    <lineage>
        <taxon>Eukaryota</taxon>
        <taxon>Viridiplantae</taxon>
        <taxon>Streptophyta</taxon>
        <taxon>Embryophyta</taxon>
        <taxon>Tracheophyta</taxon>
        <taxon>Spermatophyta</taxon>
        <taxon>Magnoliopsida</taxon>
        <taxon>eudicotyledons</taxon>
        <taxon>Gunneridae</taxon>
        <taxon>Pentapetalae</taxon>
        <taxon>rosids</taxon>
        <taxon>fabids</taxon>
        <taxon>Rosales</taxon>
        <taxon>Rosaceae</taxon>
        <taxon>Amygdaloideae</taxon>
        <taxon>Amygdaleae</taxon>
        <taxon>Prunus</taxon>
    </lineage>
</organism>
<evidence type="ECO:0000256" key="5">
    <source>
        <dbReference type="ARBA" id="ARBA00023024"/>
    </source>
</evidence>
<evidence type="ECO:0000259" key="11">
    <source>
        <dbReference type="PROSITE" id="PS51910"/>
    </source>
</evidence>
<evidence type="ECO:0000256" key="1">
    <source>
        <dbReference type="ARBA" id="ARBA00000822"/>
    </source>
</evidence>
<evidence type="ECO:0000256" key="6">
    <source>
        <dbReference type="ARBA" id="ARBA00023157"/>
    </source>
</evidence>
<proteinExistence type="inferred from homology"/>
<dbReference type="FunFam" id="3.20.20.80:FF:000015">
    <property type="entry name" value="Acidic endochitinase SE2"/>
    <property type="match status" value="1"/>
</dbReference>
<name>A0A5E4FDK4_PRUDU</name>
<dbReference type="EC" id="3.2.1.14" evidence="3"/>
<keyword evidence="6" id="KW-1015">Disulfide bond</keyword>
<dbReference type="EMBL" id="CABIKO010000073">
    <property type="protein sequence ID" value="VVA23698.1"/>
    <property type="molecule type" value="Genomic_DNA"/>
</dbReference>
<comment type="catalytic activity">
    <reaction evidence="1">
        <text>Random endo-hydrolysis of N-acetyl-beta-D-glucosaminide (1-&gt;4)-beta-linkages in chitin and chitodextrins.</text>
        <dbReference type="EC" id="3.2.1.14"/>
    </reaction>
</comment>
<accession>A0A5E4FDK4</accession>
<dbReference type="GO" id="GO:0000272">
    <property type="term" value="P:polysaccharide catabolic process"/>
    <property type="evidence" value="ECO:0007669"/>
    <property type="project" value="UniProtKB-KW"/>
</dbReference>
<protein>
    <recommendedName>
        <fullName evidence="3">chitinase</fullName>
        <ecNumber evidence="3">3.2.1.14</ecNumber>
    </recommendedName>
</protein>
<dbReference type="InParanoid" id="A0A5E4FDK4"/>
<keyword evidence="4 10" id="KW-0378">Hydrolase</keyword>
<evidence type="ECO:0000256" key="3">
    <source>
        <dbReference type="ARBA" id="ARBA00012729"/>
    </source>
</evidence>
<dbReference type="GO" id="GO:0005576">
    <property type="term" value="C:extracellular region"/>
    <property type="evidence" value="ECO:0007669"/>
    <property type="project" value="TreeGrafter"/>
</dbReference>
<dbReference type="Gramene" id="VVA23698">
    <property type="protein sequence ID" value="VVA23698"/>
    <property type="gene ID" value="Prudul26B007594"/>
</dbReference>
<dbReference type="GO" id="GO:0006032">
    <property type="term" value="P:chitin catabolic process"/>
    <property type="evidence" value="ECO:0007669"/>
    <property type="project" value="UniProtKB-KW"/>
</dbReference>
<evidence type="ECO:0000256" key="4">
    <source>
        <dbReference type="ARBA" id="ARBA00022801"/>
    </source>
</evidence>
<evidence type="ECO:0000256" key="10">
    <source>
        <dbReference type="RuleBase" id="RU000489"/>
    </source>
</evidence>
<evidence type="ECO:0000313" key="13">
    <source>
        <dbReference type="Proteomes" id="UP000327085"/>
    </source>
</evidence>
<dbReference type="InterPro" id="IPR045321">
    <property type="entry name" value="Cts1-like"/>
</dbReference>
<dbReference type="PROSITE" id="PS01095">
    <property type="entry name" value="GH18_1"/>
    <property type="match status" value="1"/>
</dbReference>
<dbReference type="PANTHER" id="PTHR45708:SF67">
    <property type="entry name" value="CHITINASE"/>
    <property type="match status" value="1"/>
</dbReference>
<dbReference type="Gene3D" id="3.20.20.80">
    <property type="entry name" value="Glycosidases"/>
    <property type="match status" value="1"/>
</dbReference>
<dbReference type="Pfam" id="PF00704">
    <property type="entry name" value="Glyco_hydro_18"/>
    <property type="match status" value="1"/>
</dbReference>
<dbReference type="PROSITE" id="PS51910">
    <property type="entry name" value="GH18_2"/>
    <property type="match status" value="1"/>
</dbReference>
<dbReference type="GO" id="GO:0008843">
    <property type="term" value="F:endochitinase activity"/>
    <property type="evidence" value="ECO:0007669"/>
    <property type="project" value="UniProtKB-EC"/>
</dbReference>
<evidence type="ECO:0000256" key="2">
    <source>
        <dbReference type="ARBA" id="ARBA00009121"/>
    </source>
</evidence>